<dbReference type="GO" id="GO:0016887">
    <property type="term" value="F:ATP hydrolysis activity"/>
    <property type="evidence" value="ECO:0007669"/>
    <property type="project" value="InterPro"/>
</dbReference>
<dbReference type="InterPro" id="IPR003439">
    <property type="entry name" value="ABC_transporter-like_ATP-bd"/>
</dbReference>
<evidence type="ECO:0000256" key="2">
    <source>
        <dbReference type="ARBA" id="ARBA00022692"/>
    </source>
</evidence>
<dbReference type="GO" id="GO:0140359">
    <property type="term" value="F:ABC-type transporter activity"/>
    <property type="evidence" value="ECO:0007669"/>
    <property type="project" value="InterPro"/>
</dbReference>
<dbReference type="InterPro" id="IPR039421">
    <property type="entry name" value="Type_1_exporter"/>
</dbReference>
<dbReference type="InterPro" id="IPR036640">
    <property type="entry name" value="ABC1_TM_sf"/>
</dbReference>
<dbReference type="PROSITE" id="PS50893">
    <property type="entry name" value="ABC_TRANSPORTER_2"/>
    <property type="match status" value="1"/>
</dbReference>
<keyword evidence="3" id="KW-0547">Nucleotide-binding</keyword>
<dbReference type="PANTHER" id="PTHR24221:SF590">
    <property type="entry name" value="COMPONENT LINKED WITH THE ASSEMBLY OF CYTOCHROME' TRANSPORT TRANSMEMBRANE ATP-BINDING PROTEIN ABC TRANSPORTER CYDD-RELATED"/>
    <property type="match status" value="1"/>
</dbReference>
<evidence type="ECO:0008006" key="12">
    <source>
        <dbReference type="Google" id="ProtNLM"/>
    </source>
</evidence>
<dbReference type="GO" id="GO:0005524">
    <property type="term" value="F:ATP binding"/>
    <property type="evidence" value="ECO:0007669"/>
    <property type="project" value="UniProtKB-KW"/>
</dbReference>
<dbReference type="GO" id="GO:0042883">
    <property type="term" value="P:cysteine transport"/>
    <property type="evidence" value="ECO:0007669"/>
    <property type="project" value="InterPro"/>
</dbReference>
<keyword evidence="5 7" id="KW-1133">Transmembrane helix</keyword>
<dbReference type="InterPro" id="IPR011527">
    <property type="entry name" value="ABC1_TM_dom"/>
</dbReference>
<organism evidence="10 11">
    <name type="scientific">Knoellia locipacati</name>
    <dbReference type="NCBI Taxonomy" id="882824"/>
    <lineage>
        <taxon>Bacteria</taxon>
        <taxon>Bacillati</taxon>
        <taxon>Actinomycetota</taxon>
        <taxon>Actinomycetes</taxon>
        <taxon>Micrococcales</taxon>
        <taxon>Intrasporangiaceae</taxon>
        <taxon>Knoellia</taxon>
    </lineage>
</organism>
<comment type="caution">
    <text evidence="10">The sequence shown here is derived from an EMBL/GenBank/DDBJ whole genome shotgun (WGS) entry which is preliminary data.</text>
</comment>
<dbReference type="OrthoDB" id="3237158at2"/>
<evidence type="ECO:0000256" key="4">
    <source>
        <dbReference type="ARBA" id="ARBA00022840"/>
    </source>
</evidence>
<evidence type="ECO:0000313" key="11">
    <source>
        <dbReference type="Proteomes" id="UP000321793"/>
    </source>
</evidence>
<dbReference type="RefSeq" id="WP_147063781.1">
    <property type="nucleotide sequence ID" value="NZ_BAABDN010000001.1"/>
</dbReference>
<dbReference type="PROSITE" id="PS00211">
    <property type="entry name" value="ABC_TRANSPORTER_1"/>
    <property type="match status" value="1"/>
</dbReference>
<proteinExistence type="predicted"/>
<dbReference type="PROSITE" id="PS50929">
    <property type="entry name" value="ABC_TM1F"/>
    <property type="match status" value="1"/>
</dbReference>
<keyword evidence="4" id="KW-0067">ATP-binding</keyword>
<dbReference type="SMART" id="SM00382">
    <property type="entry name" value="AAA"/>
    <property type="match status" value="1"/>
</dbReference>
<gene>
    <name evidence="10" type="ORF">KLO01_15170</name>
</gene>
<keyword evidence="11" id="KW-1185">Reference proteome</keyword>
<feature type="transmembrane region" description="Helical" evidence="7">
    <location>
        <begin position="56"/>
        <end position="74"/>
    </location>
</feature>
<dbReference type="AlphaFoldDB" id="A0A512T006"/>
<dbReference type="PANTHER" id="PTHR24221">
    <property type="entry name" value="ATP-BINDING CASSETTE SUB-FAMILY B"/>
    <property type="match status" value="1"/>
</dbReference>
<dbReference type="Gene3D" id="1.20.1560.10">
    <property type="entry name" value="ABC transporter type 1, transmembrane domain"/>
    <property type="match status" value="1"/>
</dbReference>
<evidence type="ECO:0000256" key="5">
    <source>
        <dbReference type="ARBA" id="ARBA00022989"/>
    </source>
</evidence>
<feature type="domain" description="ABC transporter" evidence="8">
    <location>
        <begin position="339"/>
        <end position="543"/>
    </location>
</feature>
<dbReference type="InterPro" id="IPR003593">
    <property type="entry name" value="AAA+_ATPase"/>
</dbReference>
<dbReference type="NCBIfam" id="TIGR02857">
    <property type="entry name" value="CydD"/>
    <property type="match status" value="1"/>
</dbReference>
<dbReference type="Proteomes" id="UP000321793">
    <property type="component" value="Unassembled WGS sequence"/>
</dbReference>
<dbReference type="InterPro" id="IPR027417">
    <property type="entry name" value="P-loop_NTPase"/>
</dbReference>
<sequence length="543" mass="56577">MRPFDPRLLRAAPEVRLPVAALTVVAGAQGVAAIALAFALARLVTDVVSGGAWQRSGLWVLGAFVVRAGLGVLVDRIGASTSHRVSSVLRRRLLQRWLTAPVEGRPDPERASTLAVQGASAVEPYAARFLPALVAGAVVPVLAVGALVVVDPLSALVVVVTLPLLPLFAALIGRETQDDTMSRWRALEQLAGHFGDVMRGLPTLVSYGRARRQVDVVRAVSQQHRAATMRTLKVAFLSSSALELLASISVAIVAVTVGLRLTHGSMTLHAGLLAILLAPEAYWPIRRVGTEFHAAADGATAIDAILTELTPPASSTTDCPAGTGERQRVGPSGAISRGVVVERVAYAYPRSDRLVLDDVSLVAGPGLTVVTGESGAGKSTLLDVVAGLRVPTQGRVSTATVHYVTQRPFLPDGSIGEALRLGATRELTDAHLLSALEQVGLAGFVSGLPDGLDTSLGDDGFGLSAGQRTRLALARAVLSSAPVLLLDEPTAHLDGESADLVRDLVRRLADDRCVVAVTHSADLVAVADEHVHLTGSLVQAVPA</sequence>
<feature type="domain" description="ABC transmembrane type-1" evidence="9">
    <location>
        <begin position="20"/>
        <end position="297"/>
    </location>
</feature>
<evidence type="ECO:0000256" key="7">
    <source>
        <dbReference type="SAM" id="Phobius"/>
    </source>
</evidence>
<dbReference type="SUPFAM" id="SSF52540">
    <property type="entry name" value="P-loop containing nucleoside triphosphate hydrolases"/>
    <property type="match status" value="1"/>
</dbReference>
<keyword evidence="6 7" id="KW-0472">Membrane</keyword>
<evidence type="ECO:0000256" key="1">
    <source>
        <dbReference type="ARBA" id="ARBA00004651"/>
    </source>
</evidence>
<dbReference type="Pfam" id="PF00664">
    <property type="entry name" value="ABC_membrane"/>
    <property type="match status" value="1"/>
</dbReference>
<accession>A0A512T006</accession>
<dbReference type="CDD" id="cd18584">
    <property type="entry name" value="ABC_6TM_AarD_CydD"/>
    <property type="match status" value="1"/>
</dbReference>
<evidence type="ECO:0000259" key="9">
    <source>
        <dbReference type="PROSITE" id="PS50929"/>
    </source>
</evidence>
<evidence type="ECO:0000256" key="3">
    <source>
        <dbReference type="ARBA" id="ARBA00022741"/>
    </source>
</evidence>
<dbReference type="EMBL" id="BKBA01000005">
    <property type="protein sequence ID" value="GEQ13470.1"/>
    <property type="molecule type" value="Genomic_DNA"/>
</dbReference>
<dbReference type="InterPro" id="IPR017871">
    <property type="entry name" value="ABC_transporter-like_CS"/>
</dbReference>
<dbReference type="Gene3D" id="3.40.50.300">
    <property type="entry name" value="P-loop containing nucleotide triphosphate hydrolases"/>
    <property type="match status" value="1"/>
</dbReference>
<dbReference type="InterPro" id="IPR014216">
    <property type="entry name" value="ABC_transptr_CydD"/>
</dbReference>
<dbReference type="Pfam" id="PF00005">
    <property type="entry name" value="ABC_tran"/>
    <property type="match status" value="1"/>
</dbReference>
<dbReference type="SUPFAM" id="SSF90123">
    <property type="entry name" value="ABC transporter transmembrane region"/>
    <property type="match status" value="1"/>
</dbReference>
<keyword evidence="2 7" id="KW-0812">Transmembrane</keyword>
<protein>
    <recommendedName>
        <fullName evidence="12">Thiol reductant ABC exporter subunit CydD</fullName>
    </recommendedName>
</protein>
<feature type="transmembrane region" description="Helical" evidence="7">
    <location>
        <begin position="155"/>
        <end position="173"/>
    </location>
</feature>
<comment type="subcellular location">
    <subcellularLocation>
        <location evidence="1">Cell membrane</location>
        <topology evidence="1">Multi-pass membrane protein</topology>
    </subcellularLocation>
</comment>
<dbReference type="GO" id="GO:0005886">
    <property type="term" value="C:plasma membrane"/>
    <property type="evidence" value="ECO:0007669"/>
    <property type="project" value="UniProtKB-SubCell"/>
</dbReference>
<reference evidence="10 11" key="1">
    <citation type="submission" date="2019-07" db="EMBL/GenBank/DDBJ databases">
        <title>Whole genome shotgun sequence of Knoellia locipacati NBRC 109775.</title>
        <authorList>
            <person name="Hosoyama A."/>
            <person name="Uohara A."/>
            <person name="Ohji S."/>
            <person name="Ichikawa N."/>
        </authorList>
    </citation>
    <scope>NUCLEOTIDE SEQUENCE [LARGE SCALE GENOMIC DNA]</scope>
    <source>
        <strain evidence="10 11">NBRC 109775</strain>
    </source>
</reference>
<evidence type="ECO:0000313" key="10">
    <source>
        <dbReference type="EMBL" id="GEQ13470.1"/>
    </source>
</evidence>
<feature type="transmembrane region" description="Helical" evidence="7">
    <location>
        <begin position="234"/>
        <end position="259"/>
    </location>
</feature>
<evidence type="ECO:0000259" key="8">
    <source>
        <dbReference type="PROSITE" id="PS50893"/>
    </source>
</evidence>
<feature type="transmembrane region" description="Helical" evidence="7">
    <location>
        <begin position="129"/>
        <end position="149"/>
    </location>
</feature>
<name>A0A512T006_9MICO</name>
<feature type="transmembrane region" description="Helical" evidence="7">
    <location>
        <begin position="21"/>
        <end position="44"/>
    </location>
</feature>
<evidence type="ECO:0000256" key="6">
    <source>
        <dbReference type="ARBA" id="ARBA00023136"/>
    </source>
</evidence>